<dbReference type="CDD" id="cd00267">
    <property type="entry name" value="ABC_ATPase"/>
    <property type="match status" value="1"/>
</dbReference>
<reference evidence="2 3" key="1">
    <citation type="submission" date="2020-07" db="EMBL/GenBank/DDBJ databases">
        <title>Exploring microbial biodiversity for novel pathways involved in the catabolism of aromatic compounds derived from lignin.</title>
        <authorList>
            <person name="Elkins J."/>
        </authorList>
    </citation>
    <scope>NUCLEOTIDE SEQUENCE [LARGE SCALE GENOMIC DNA]</scope>
    <source>
        <strain evidence="2 3">VanB</strain>
    </source>
</reference>
<dbReference type="InterPro" id="IPR041685">
    <property type="entry name" value="AAA_GajA/Old/RecF-like"/>
</dbReference>
<evidence type="ECO:0000313" key="3">
    <source>
        <dbReference type="Proteomes" id="UP000553035"/>
    </source>
</evidence>
<comment type="caution">
    <text evidence="2">The sequence shown here is derived from an EMBL/GenBank/DDBJ whole genome shotgun (WGS) entry which is preliminary data.</text>
</comment>
<organism evidence="2 3">
    <name type="scientific">Pseudomonas moraviensis</name>
    <dbReference type="NCBI Taxonomy" id="321662"/>
    <lineage>
        <taxon>Bacteria</taxon>
        <taxon>Pseudomonadati</taxon>
        <taxon>Pseudomonadota</taxon>
        <taxon>Gammaproteobacteria</taxon>
        <taxon>Pseudomonadales</taxon>
        <taxon>Pseudomonadaceae</taxon>
        <taxon>Pseudomonas</taxon>
    </lineage>
</organism>
<dbReference type="AlphaFoldDB" id="A0A7Z0ATK6"/>
<dbReference type="InterPro" id="IPR027417">
    <property type="entry name" value="P-loop_NTPase"/>
</dbReference>
<feature type="domain" description="AAA+ ATPase" evidence="1">
    <location>
        <begin position="43"/>
        <end position="448"/>
    </location>
</feature>
<sequence length="455" mass="51867">MYIRKATSDQNGVTWEHVEVHIDRVMFVGFQSPLRTAEVFFSKDSASVIYGDNGCGKTTFLKLLHAFLSKDSSAFKKEGVVRAELDYSVNSSELHKVVVGKIPMEDYNVSDEPPEVKYDWSQVEGSLIERTSSLSLGVERGVTTLATRIEVSDIIRYMNNYPVREMPRHRMSEFAEGLALHLRRYQSVRQRNSRDEFDLDDKNVYLQNIKMSNIENLLLERYRVARNIATTKIQNALFDTLAVAIEQSEQGGTTFKAMPENFGESVLKSKERIIEALKDGTENNFKSRIISVLEDFKRKEDVAQLTQNRILCQLIINMITELQIEKQLLSAINVLVDTFNEFLIEGKELRITKDELVVDVGGSHHSIDVLSSGERHILTFLSLIVVSGRNKDFIIIDEPEISLNMKWQRSLMELLKRLAPDTQIIVASHSPAIAKRHPMSLVELKPQLSMEPAYV</sequence>
<dbReference type="Gene3D" id="3.40.50.300">
    <property type="entry name" value="P-loop containing nucleotide triphosphate hydrolases"/>
    <property type="match status" value="1"/>
</dbReference>
<gene>
    <name evidence="2" type="ORF">GGI52_001285</name>
</gene>
<dbReference type="Pfam" id="PF13175">
    <property type="entry name" value="AAA_15"/>
    <property type="match status" value="1"/>
</dbReference>
<dbReference type="InterPro" id="IPR051396">
    <property type="entry name" value="Bact_Antivir_Def_Nuclease"/>
</dbReference>
<dbReference type="SUPFAM" id="SSF52540">
    <property type="entry name" value="P-loop containing nucleoside triphosphate hydrolases"/>
    <property type="match status" value="1"/>
</dbReference>
<name>A0A7Z0ATK6_9PSED</name>
<keyword evidence="2" id="KW-0067">ATP-binding</keyword>
<dbReference type="RefSeq" id="WP_179692752.1">
    <property type="nucleotide sequence ID" value="NZ_JACCAT010000001.1"/>
</dbReference>
<dbReference type="Proteomes" id="UP000553035">
    <property type="component" value="Unassembled WGS sequence"/>
</dbReference>
<dbReference type="InterPro" id="IPR003593">
    <property type="entry name" value="AAA+_ATPase"/>
</dbReference>
<keyword evidence="2" id="KW-0547">Nucleotide-binding</keyword>
<dbReference type="PANTHER" id="PTHR43581">
    <property type="entry name" value="ATP/GTP PHOSPHATASE"/>
    <property type="match status" value="1"/>
</dbReference>
<dbReference type="SMART" id="SM00382">
    <property type="entry name" value="AAA"/>
    <property type="match status" value="1"/>
</dbReference>
<evidence type="ECO:0000313" key="2">
    <source>
        <dbReference type="EMBL" id="NYH08242.1"/>
    </source>
</evidence>
<dbReference type="GO" id="GO:0005524">
    <property type="term" value="F:ATP binding"/>
    <property type="evidence" value="ECO:0007669"/>
    <property type="project" value="UniProtKB-KW"/>
</dbReference>
<protein>
    <submittedName>
        <fullName evidence="2">Energy-coupling factor transporter ATP-binding protein EcfA2</fullName>
    </submittedName>
</protein>
<accession>A0A7Z0ATK6</accession>
<dbReference type="EMBL" id="JACCAT010000001">
    <property type="protein sequence ID" value="NYH08242.1"/>
    <property type="molecule type" value="Genomic_DNA"/>
</dbReference>
<evidence type="ECO:0000259" key="1">
    <source>
        <dbReference type="SMART" id="SM00382"/>
    </source>
</evidence>
<dbReference type="PANTHER" id="PTHR43581:SF2">
    <property type="entry name" value="EXCINUCLEASE ATPASE SUBUNIT"/>
    <property type="match status" value="1"/>
</dbReference>
<proteinExistence type="predicted"/>